<dbReference type="AlphaFoldDB" id="A0A918BUY4"/>
<evidence type="ECO:0000313" key="3">
    <source>
        <dbReference type="Proteomes" id="UP000603865"/>
    </source>
</evidence>
<comment type="caution">
    <text evidence="2">The sequence shown here is derived from an EMBL/GenBank/DDBJ whole genome shotgun (WGS) entry which is preliminary data.</text>
</comment>
<evidence type="ECO:0000313" key="2">
    <source>
        <dbReference type="EMBL" id="GGQ93292.1"/>
    </source>
</evidence>
<dbReference type="SUPFAM" id="SSF109854">
    <property type="entry name" value="DinB/YfiT-like putative metalloenzymes"/>
    <property type="match status" value="1"/>
</dbReference>
<gene>
    <name evidence="2" type="ORF">GCM10008957_01610</name>
</gene>
<name>A0A918BUY4_9DEIO</name>
<reference evidence="2" key="1">
    <citation type="journal article" date="2014" name="Int. J. Syst. Evol. Microbiol.">
        <title>Complete genome sequence of Corynebacterium casei LMG S-19264T (=DSM 44701T), isolated from a smear-ripened cheese.</title>
        <authorList>
            <consortium name="US DOE Joint Genome Institute (JGI-PGF)"/>
            <person name="Walter F."/>
            <person name="Albersmeier A."/>
            <person name="Kalinowski J."/>
            <person name="Ruckert C."/>
        </authorList>
    </citation>
    <scope>NUCLEOTIDE SEQUENCE</scope>
    <source>
        <strain evidence="2">JCM 31311</strain>
    </source>
</reference>
<dbReference type="Gene3D" id="1.20.120.450">
    <property type="entry name" value="dinb family like domain"/>
    <property type="match status" value="1"/>
</dbReference>
<keyword evidence="3" id="KW-1185">Reference proteome</keyword>
<feature type="domain" description="DinB-like" evidence="1">
    <location>
        <begin position="12"/>
        <end position="140"/>
    </location>
</feature>
<sequence length="153" mass="16998">MISDLARLYERDLNKVIEELELYPDEAAIWTVQPGIANPAGNLALHLVGNLRLFVGLNLGGIAYVRDRPAEFARKDVPRSELVAALQTTAQGIQQTLAKLDEDALNQAYPAAVAGFPADMTTAAFLMHLYGHLNWHLGQIDYHRRLLFPQHQG</sequence>
<evidence type="ECO:0000259" key="1">
    <source>
        <dbReference type="Pfam" id="PF12867"/>
    </source>
</evidence>
<protein>
    <recommendedName>
        <fullName evidence="1">DinB-like domain-containing protein</fullName>
    </recommendedName>
</protein>
<reference evidence="2" key="2">
    <citation type="submission" date="2020-09" db="EMBL/GenBank/DDBJ databases">
        <authorList>
            <person name="Sun Q."/>
            <person name="Ohkuma M."/>
        </authorList>
    </citation>
    <scope>NUCLEOTIDE SEQUENCE</scope>
    <source>
        <strain evidence="2">JCM 31311</strain>
    </source>
</reference>
<dbReference type="InterPro" id="IPR024775">
    <property type="entry name" value="DinB-like"/>
</dbReference>
<organism evidence="2 3">
    <name type="scientific">Deinococcus ruber</name>
    <dbReference type="NCBI Taxonomy" id="1848197"/>
    <lineage>
        <taxon>Bacteria</taxon>
        <taxon>Thermotogati</taxon>
        <taxon>Deinococcota</taxon>
        <taxon>Deinococci</taxon>
        <taxon>Deinococcales</taxon>
        <taxon>Deinococcaceae</taxon>
        <taxon>Deinococcus</taxon>
    </lineage>
</organism>
<dbReference type="EMBL" id="BMQL01000001">
    <property type="protein sequence ID" value="GGQ93292.1"/>
    <property type="molecule type" value="Genomic_DNA"/>
</dbReference>
<dbReference type="Proteomes" id="UP000603865">
    <property type="component" value="Unassembled WGS sequence"/>
</dbReference>
<proteinExistence type="predicted"/>
<dbReference type="RefSeq" id="WP_189087580.1">
    <property type="nucleotide sequence ID" value="NZ_BMQL01000001.1"/>
</dbReference>
<dbReference type="InterPro" id="IPR034660">
    <property type="entry name" value="DinB/YfiT-like"/>
</dbReference>
<accession>A0A918BUY4</accession>
<dbReference type="Pfam" id="PF12867">
    <property type="entry name" value="DinB_2"/>
    <property type="match status" value="1"/>
</dbReference>